<sequence>MATQAEIPVDNPPTISNDSGLNITFNVGSRKSKLALVQSEIVLSALATACPEHSYAIKARDTAAGDVDKLTPFKDMPVKNLWTHELETLMVEGQLDFLVHSLKDVPTQLPPGCEIGAVMTREDPRDAFVLKAGRNVCNIQDLPAGSVIGTSSIRRTAQIALKYPHLKVLDVRGNVPTRLAKLDAADGPFDALILAAAGLVRLDLGHRITQYLDSGNGGMLHAVGQGAIGIENRSSDHRVQRMLSLINHQQTYLATAAERSLLRTLEGGCSAPLGVETIWTEGENGHNALLLKAIVVSTDGKEKADAEMKEIVRSKEEAELFGVNVASELLRRGADKILAEIKEKRPTTVADLEEK</sequence>
<dbReference type="PROSITE" id="PS00533">
    <property type="entry name" value="PORPHOBILINOGEN_DEAM"/>
    <property type="match status" value="1"/>
</dbReference>
<dbReference type="EC" id="2.5.1.61" evidence="4"/>
<dbReference type="PIRSF" id="PIRSF001438">
    <property type="entry name" value="4pyrrol_synth_OHMeBilane_synth"/>
    <property type="match status" value="1"/>
</dbReference>
<dbReference type="Pfam" id="PF03900">
    <property type="entry name" value="Porphobil_deamC"/>
    <property type="match status" value="1"/>
</dbReference>
<evidence type="ECO:0000313" key="13">
    <source>
        <dbReference type="EMBL" id="OCT45258.1"/>
    </source>
</evidence>
<evidence type="ECO:0000256" key="1">
    <source>
        <dbReference type="ARBA" id="ARBA00001916"/>
    </source>
</evidence>
<evidence type="ECO:0000256" key="5">
    <source>
        <dbReference type="ARBA" id="ARBA00016519"/>
    </source>
</evidence>
<dbReference type="eggNOG" id="KOG2892">
    <property type="taxonomic scope" value="Eukaryota"/>
</dbReference>
<comment type="similarity">
    <text evidence="3">Belongs to the HMBS family.</text>
</comment>
<comment type="pathway">
    <text evidence="2">Porphyrin-containing compound metabolism; protoporphyrin-IX biosynthesis; coproporphyrinogen-III from 5-aminolevulinate: step 2/4.</text>
</comment>
<dbReference type="GO" id="GO:0004418">
    <property type="term" value="F:hydroxymethylbilane synthase activity"/>
    <property type="evidence" value="ECO:0007669"/>
    <property type="project" value="UniProtKB-EC"/>
</dbReference>
<organism evidence="13 14">
    <name type="scientific">Cladophialophora carrionii</name>
    <dbReference type="NCBI Taxonomy" id="86049"/>
    <lineage>
        <taxon>Eukaryota</taxon>
        <taxon>Fungi</taxon>
        <taxon>Dikarya</taxon>
        <taxon>Ascomycota</taxon>
        <taxon>Pezizomycotina</taxon>
        <taxon>Eurotiomycetes</taxon>
        <taxon>Chaetothyriomycetidae</taxon>
        <taxon>Chaetothyriales</taxon>
        <taxon>Herpotrichiellaceae</taxon>
        <taxon>Cladophialophora</taxon>
    </lineage>
</organism>
<feature type="domain" description="Porphobilinogen deaminase C-terminal" evidence="12">
    <location>
        <begin position="254"/>
        <end position="330"/>
    </location>
</feature>
<dbReference type="Pfam" id="PF01379">
    <property type="entry name" value="Porphobil_deam"/>
    <property type="match status" value="1"/>
</dbReference>
<keyword evidence="6" id="KW-0808">Transferase</keyword>
<evidence type="ECO:0000256" key="6">
    <source>
        <dbReference type="ARBA" id="ARBA00022679"/>
    </source>
</evidence>
<dbReference type="PANTHER" id="PTHR11557:SF0">
    <property type="entry name" value="PORPHOBILINOGEN DEAMINASE"/>
    <property type="match status" value="1"/>
</dbReference>
<dbReference type="SUPFAM" id="SSF53850">
    <property type="entry name" value="Periplasmic binding protein-like II"/>
    <property type="match status" value="1"/>
</dbReference>
<dbReference type="InterPro" id="IPR022418">
    <property type="entry name" value="Porphobilinogen_deaminase_C"/>
</dbReference>
<keyword evidence="8" id="KW-0627">Porphyrin biosynthesis</keyword>
<keyword evidence="7" id="KW-0350">Heme biosynthesis</keyword>
<dbReference type="Proteomes" id="UP000094526">
    <property type="component" value="Unassembled WGS sequence"/>
</dbReference>
<evidence type="ECO:0000256" key="4">
    <source>
        <dbReference type="ARBA" id="ARBA00012655"/>
    </source>
</evidence>
<dbReference type="AlphaFoldDB" id="A0A1C1C9W4"/>
<evidence type="ECO:0000256" key="8">
    <source>
        <dbReference type="ARBA" id="ARBA00023244"/>
    </source>
</evidence>
<dbReference type="STRING" id="86049.A0A1C1C9W4"/>
<evidence type="ECO:0000256" key="9">
    <source>
        <dbReference type="ARBA" id="ARBA00030685"/>
    </source>
</evidence>
<feature type="domain" description="Porphobilinogen deaminase N-terminal" evidence="11">
    <location>
        <begin position="26"/>
        <end position="240"/>
    </location>
</feature>
<accession>A0A1C1C9W4</accession>
<evidence type="ECO:0000259" key="12">
    <source>
        <dbReference type="Pfam" id="PF03900"/>
    </source>
</evidence>
<keyword evidence="14" id="KW-1185">Reference proteome</keyword>
<proteinExistence type="inferred from homology"/>
<reference evidence="14" key="1">
    <citation type="submission" date="2015-07" db="EMBL/GenBank/DDBJ databases">
        <authorList>
            <person name="Teixeira M.M."/>
            <person name="Souza R.C."/>
            <person name="Almeida L.G."/>
            <person name="Vicente V.A."/>
            <person name="de Hoog S."/>
            <person name="Bocca A.L."/>
            <person name="de Almeida S.R."/>
            <person name="Vasconcelos A.T."/>
            <person name="Felipe M.S."/>
        </authorList>
    </citation>
    <scope>NUCLEOTIDE SEQUENCE [LARGE SCALE GENOMIC DNA]</scope>
    <source>
        <strain evidence="14">KSF</strain>
    </source>
</reference>
<dbReference type="Gene3D" id="3.40.190.10">
    <property type="entry name" value="Periplasmic binding protein-like II"/>
    <property type="match status" value="2"/>
</dbReference>
<dbReference type="EMBL" id="LGRB01000020">
    <property type="protein sequence ID" value="OCT45258.1"/>
    <property type="molecule type" value="Genomic_DNA"/>
</dbReference>
<dbReference type="GO" id="GO:0005737">
    <property type="term" value="C:cytoplasm"/>
    <property type="evidence" value="ECO:0007669"/>
    <property type="project" value="TreeGrafter"/>
</dbReference>
<comment type="cofactor">
    <cofactor evidence="1">
        <name>dipyrromethane</name>
        <dbReference type="ChEBI" id="CHEBI:60342"/>
    </cofactor>
</comment>
<evidence type="ECO:0000259" key="11">
    <source>
        <dbReference type="Pfam" id="PF01379"/>
    </source>
</evidence>
<evidence type="ECO:0000256" key="2">
    <source>
        <dbReference type="ARBA" id="ARBA00004735"/>
    </source>
</evidence>
<dbReference type="InterPro" id="IPR022419">
    <property type="entry name" value="Porphobilin_deaminase_cofac_BS"/>
</dbReference>
<evidence type="ECO:0000256" key="3">
    <source>
        <dbReference type="ARBA" id="ARBA00005638"/>
    </source>
</evidence>
<evidence type="ECO:0000256" key="7">
    <source>
        <dbReference type="ARBA" id="ARBA00023133"/>
    </source>
</evidence>
<dbReference type="InterPro" id="IPR036803">
    <property type="entry name" value="Porphobilinogen_deaminase_C_sf"/>
</dbReference>
<dbReference type="OrthoDB" id="564646at2759"/>
<name>A0A1C1C9W4_9EURO</name>
<evidence type="ECO:0000256" key="10">
    <source>
        <dbReference type="ARBA" id="ARBA00033064"/>
    </source>
</evidence>
<dbReference type="SUPFAM" id="SSF54782">
    <property type="entry name" value="Porphobilinogen deaminase (hydroxymethylbilane synthase), C-terminal domain"/>
    <property type="match status" value="1"/>
</dbReference>
<gene>
    <name evidence="13" type="primary">HEM3</name>
    <name evidence="13" type="ORF">CLCR_06011</name>
</gene>
<dbReference type="NCBIfam" id="TIGR00212">
    <property type="entry name" value="hemC"/>
    <property type="match status" value="1"/>
</dbReference>
<dbReference type="PRINTS" id="PR00151">
    <property type="entry name" value="PORPHBDMNASE"/>
</dbReference>
<dbReference type="FunFam" id="3.40.190.10:FF:000005">
    <property type="entry name" value="Porphobilinogen deaminase"/>
    <property type="match status" value="1"/>
</dbReference>
<dbReference type="PANTHER" id="PTHR11557">
    <property type="entry name" value="PORPHOBILINOGEN DEAMINASE"/>
    <property type="match status" value="1"/>
</dbReference>
<dbReference type="FunFam" id="3.30.160.40:FF:000002">
    <property type="entry name" value="Porphobilinogen deaminase"/>
    <property type="match status" value="1"/>
</dbReference>
<dbReference type="Gene3D" id="3.30.160.40">
    <property type="entry name" value="Porphobilinogen deaminase, C-terminal domain"/>
    <property type="match status" value="1"/>
</dbReference>
<dbReference type="InterPro" id="IPR022417">
    <property type="entry name" value="Porphobilin_deaminase_N"/>
</dbReference>
<comment type="caution">
    <text evidence="13">The sequence shown here is derived from an EMBL/GenBank/DDBJ whole genome shotgun (WGS) entry which is preliminary data.</text>
</comment>
<dbReference type="InterPro" id="IPR000860">
    <property type="entry name" value="HemC"/>
</dbReference>
<dbReference type="VEuPathDB" id="FungiDB:CLCR_06011"/>
<dbReference type="UniPathway" id="UPA00251">
    <property type="reaction ID" value="UER00319"/>
</dbReference>
<dbReference type="VEuPathDB" id="FungiDB:G647_07909"/>
<protein>
    <recommendedName>
        <fullName evidence="5">Porphobilinogen deaminase</fullName>
        <ecNumber evidence="4">2.5.1.61</ecNumber>
    </recommendedName>
    <alternativeName>
        <fullName evidence="10">Hydroxymethylbilane synthase</fullName>
    </alternativeName>
    <alternativeName>
        <fullName evidence="9">Pre-uroporphyrinogen synthase</fullName>
    </alternativeName>
</protein>
<dbReference type="GO" id="GO:0006782">
    <property type="term" value="P:protoporphyrinogen IX biosynthetic process"/>
    <property type="evidence" value="ECO:0007669"/>
    <property type="project" value="UniProtKB-UniPathway"/>
</dbReference>
<evidence type="ECO:0000313" key="14">
    <source>
        <dbReference type="Proteomes" id="UP000094526"/>
    </source>
</evidence>